<evidence type="ECO:0000259" key="7">
    <source>
        <dbReference type="Pfam" id="PF00482"/>
    </source>
</evidence>
<dbReference type="RefSeq" id="WP_130557935.1">
    <property type="nucleotide sequence ID" value="NZ_AP028947.1"/>
</dbReference>
<dbReference type="EMBL" id="AP028947">
    <property type="protein sequence ID" value="BET26937.1"/>
    <property type="molecule type" value="Genomic_DNA"/>
</dbReference>
<evidence type="ECO:0000256" key="3">
    <source>
        <dbReference type="ARBA" id="ARBA00022692"/>
    </source>
</evidence>
<dbReference type="Proteomes" id="UP001329151">
    <property type="component" value="Chromosome"/>
</dbReference>
<evidence type="ECO:0000256" key="5">
    <source>
        <dbReference type="ARBA" id="ARBA00023136"/>
    </source>
</evidence>
<evidence type="ECO:0000256" key="6">
    <source>
        <dbReference type="SAM" id="Phobius"/>
    </source>
</evidence>
<comment type="subcellular location">
    <subcellularLocation>
        <location evidence="1">Cell membrane</location>
        <topology evidence="1">Multi-pass membrane protein</topology>
    </subcellularLocation>
</comment>
<reference evidence="8 9" key="1">
    <citation type="submission" date="2023-10" db="EMBL/GenBank/DDBJ databases">
        <title>Complete Genome Sequence of Limnobacter thiooxidans CS-K2T, Isolated from freshwater lake sediments in Bavaria, Germany.</title>
        <authorList>
            <person name="Naruki M."/>
            <person name="Watanabe A."/>
            <person name="Warashina T."/>
            <person name="Morita T."/>
            <person name="Arakawa K."/>
        </authorList>
    </citation>
    <scope>NUCLEOTIDE SEQUENCE [LARGE SCALE GENOMIC DNA]</scope>
    <source>
        <strain evidence="8 9">CS-K2</strain>
    </source>
</reference>
<gene>
    <name evidence="8" type="ORF">RGQ30_24380</name>
</gene>
<evidence type="ECO:0000256" key="2">
    <source>
        <dbReference type="ARBA" id="ARBA00022475"/>
    </source>
</evidence>
<feature type="transmembrane region" description="Helical" evidence="6">
    <location>
        <begin position="279"/>
        <end position="299"/>
    </location>
</feature>
<evidence type="ECO:0000256" key="4">
    <source>
        <dbReference type="ARBA" id="ARBA00022989"/>
    </source>
</evidence>
<keyword evidence="2" id="KW-1003">Cell membrane</keyword>
<dbReference type="KEGG" id="lto:RGQ30_24380"/>
<name>A0AA86MJ15_9BURK</name>
<feature type="domain" description="Type II secretion system protein GspF" evidence="7">
    <location>
        <begin position="136"/>
        <end position="261"/>
    </location>
</feature>
<proteinExistence type="predicted"/>
<dbReference type="GO" id="GO:0005886">
    <property type="term" value="C:plasma membrane"/>
    <property type="evidence" value="ECO:0007669"/>
    <property type="project" value="UniProtKB-SubCell"/>
</dbReference>
<keyword evidence="5 6" id="KW-0472">Membrane</keyword>
<protein>
    <recommendedName>
        <fullName evidence="7">Type II secretion system protein GspF domain-containing protein</fullName>
    </recommendedName>
</protein>
<sequence length="302" mass="33067">MTFGLIATALIFISGALLLLGKDAEKQSRKLAESRLDVALSKSRDPLALEKDPLRKKYIPQWITDSLISAGLTLDRALGIRLGLFMLLPAFTALIFRGPASATGALILAFLGVAAYVLYRQRKRRLQMLSQLPAFLDGVVRVSAVGYSLTVSFNTALENAEQPLKEALGLAVQMQYAGLELDQAMHRLARVYGLTEFKLIASVVALALNYGGKSDILLGRLAQYLRDREQHHQEMLAMSSEARMSAVFMCCLTPALAGIILTLNPAYLGTMWNDDTGRMLLMVAGLLQVFGAAIIYRMVKSI</sequence>
<dbReference type="AlphaFoldDB" id="A0AA86MJ15"/>
<keyword evidence="4 6" id="KW-1133">Transmembrane helix</keyword>
<keyword evidence="9" id="KW-1185">Reference proteome</keyword>
<feature type="transmembrane region" description="Helical" evidence="6">
    <location>
        <begin position="78"/>
        <end position="96"/>
    </location>
</feature>
<accession>A0AA86MJ15</accession>
<dbReference type="InterPro" id="IPR018076">
    <property type="entry name" value="T2SS_GspF_dom"/>
</dbReference>
<dbReference type="PANTHER" id="PTHR35007:SF1">
    <property type="entry name" value="PILUS ASSEMBLY PROTEIN"/>
    <property type="match status" value="1"/>
</dbReference>
<feature type="transmembrane region" description="Helical" evidence="6">
    <location>
        <begin position="246"/>
        <end position="267"/>
    </location>
</feature>
<feature type="transmembrane region" description="Helical" evidence="6">
    <location>
        <begin position="102"/>
        <end position="119"/>
    </location>
</feature>
<feature type="transmembrane region" description="Helical" evidence="6">
    <location>
        <begin position="6"/>
        <end position="21"/>
    </location>
</feature>
<evidence type="ECO:0000313" key="8">
    <source>
        <dbReference type="EMBL" id="BET26937.1"/>
    </source>
</evidence>
<dbReference type="Pfam" id="PF00482">
    <property type="entry name" value="T2SSF"/>
    <property type="match status" value="1"/>
</dbReference>
<organism evidence="8 9">
    <name type="scientific">Limnobacter thiooxidans</name>
    <dbReference type="NCBI Taxonomy" id="131080"/>
    <lineage>
        <taxon>Bacteria</taxon>
        <taxon>Pseudomonadati</taxon>
        <taxon>Pseudomonadota</taxon>
        <taxon>Betaproteobacteria</taxon>
        <taxon>Burkholderiales</taxon>
        <taxon>Burkholderiaceae</taxon>
        <taxon>Limnobacter</taxon>
    </lineage>
</organism>
<keyword evidence="3 6" id="KW-0812">Transmembrane</keyword>
<evidence type="ECO:0000256" key="1">
    <source>
        <dbReference type="ARBA" id="ARBA00004651"/>
    </source>
</evidence>
<dbReference type="PANTHER" id="PTHR35007">
    <property type="entry name" value="INTEGRAL MEMBRANE PROTEIN-RELATED"/>
    <property type="match status" value="1"/>
</dbReference>
<evidence type="ECO:0000313" key="9">
    <source>
        <dbReference type="Proteomes" id="UP001329151"/>
    </source>
</evidence>